<evidence type="ECO:0000313" key="1">
    <source>
        <dbReference type="EMBL" id="AFC24319.1"/>
    </source>
</evidence>
<keyword evidence="2" id="KW-1185">Reference proteome</keyword>
<dbReference type="Pfam" id="PF19841">
    <property type="entry name" value="GldN"/>
    <property type="match status" value="1"/>
</dbReference>
<accession>H6L9V6</accession>
<reference evidence="1 2" key="1">
    <citation type="journal article" date="2012" name="Stand. Genomic Sci.">
        <title>Complete genome sequencing and analysis of Saprospira grandis str. Lewin, a predatory marine bacterium.</title>
        <authorList>
            <person name="Saw J.H."/>
            <person name="Yuryev A."/>
            <person name="Kanbe M."/>
            <person name="Hou S."/>
            <person name="Young A.G."/>
            <person name="Aizawa S."/>
            <person name="Alam M."/>
        </authorList>
    </citation>
    <scope>NUCLEOTIDE SEQUENCE [LARGE SCALE GENOMIC DNA]</scope>
    <source>
        <strain evidence="1 2">Lewin</strain>
    </source>
</reference>
<proteinExistence type="predicted"/>
<dbReference type="eggNOG" id="ENOG502Z7JF">
    <property type="taxonomic scope" value="Bacteria"/>
</dbReference>
<dbReference type="EMBL" id="CP002831">
    <property type="protein sequence ID" value="AFC24319.1"/>
    <property type="molecule type" value="Genomic_DNA"/>
</dbReference>
<evidence type="ECO:0000313" key="2">
    <source>
        <dbReference type="Proteomes" id="UP000007519"/>
    </source>
</evidence>
<dbReference type="OrthoDB" id="1141916at2"/>
<gene>
    <name evidence="1" type="ordered locus">SGRA_1584</name>
</gene>
<dbReference type="RefSeq" id="WP_015691955.1">
    <property type="nucleotide sequence ID" value="NC_016940.1"/>
</dbReference>
<dbReference type="KEGG" id="sgn:SGRA_1584"/>
<dbReference type="Proteomes" id="UP000007519">
    <property type="component" value="Chromosome"/>
</dbReference>
<dbReference type="InterPro" id="IPR019847">
    <property type="entry name" value="Gliding_motility_assoc_GldN"/>
</dbReference>
<protein>
    <submittedName>
        <fullName evidence="1">GldN family protein</fullName>
    </submittedName>
</protein>
<dbReference type="HOGENOM" id="CLU_068220_1_0_10"/>
<organism evidence="1 2">
    <name type="scientific">Saprospira grandis (strain Lewin)</name>
    <dbReference type="NCBI Taxonomy" id="984262"/>
    <lineage>
        <taxon>Bacteria</taxon>
        <taxon>Pseudomonadati</taxon>
        <taxon>Bacteroidota</taxon>
        <taxon>Saprospiria</taxon>
        <taxon>Saprospirales</taxon>
        <taxon>Saprospiraceae</taxon>
        <taxon>Saprospira</taxon>
    </lineage>
</organism>
<dbReference type="AlphaFoldDB" id="H6L9V6"/>
<dbReference type="NCBIfam" id="TIGR03523">
    <property type="entry name" value="GldN"/>
    <property type="match status" value="1"/>
</dbReference>
<dbReference type="STRING" id="984262.SGRA_1584"/>
<name>H6L9V6_SAPGL</name>
<sequence length="271" mass="31581">MAYPKLMIWALLVLGPQLLLAQYTFEAPENNQELSSQAAPPLLQYSHLEERDVFWETRIWRDIIVAEKANQHFSAIDQELIAALIKSAESGEITLYHPIDDRFSQPLCPADRKEILGETDTTTVIDPETLEEEHIAIYTPLNYQNIVAYRLKEVWYFDLQRGKLDVRILGLAPIVEEYGEDGEFLARRPLFWAYYPDARQALAKSRSYTPYNTPMSWADALDARFFSSLIIKQSNLQDRRIEDYAEGMQALLEAEKIQEKIRNFEHDLWTY</sequence>